<proteinExistence type="inferred from homology"/>
<feature type="compositionally biased region" description="Pro residues" evidence="6">
    <location>
        <begin position="514"/>
        <end position="528"/>
    </location>
</feature>
<organism evidence="7 8">
    <name type="scientific">Hipposideros armiger</name>
    <name type="common">Great Himalayan leaf-nosed bat</name>
    <dbReference type="NCBI Taxonomy" id="186990"/>
    <lineage>
        <taxon>Eukaryota</taxon>
        <taxon>Metazoa</taxon>
        <taxon>Chordata</taxon>
        <taxon>Craniata</taxon>
        <taxon>Vertebrata</taxon>
        <taxon>Euteleostomi</taxon>
        <taxon>Mammalia</taxon>
        <taxon>Eutheria</taxon>
        <taxon>Laurasiatheria</taxon>
        <taxon>Chiroptera</taxon>
        <taxon>Yinpterochiroptera</taxon>
        <taxon>Rhinolophoidea</taxon>
        <taxon>Hipposideridae</taxon>
        <taxon>Hipposideros</taxon>
    </lineage>
</organism>
<dbReference type="PANTHER" id="PTHR15073:SF2">
    <property type="entry name" value="MAP7 DOMAIN-CONTAINING PROTEIN 1"/>
    <property type="match status" value="1"/>
</dbReference>
<protein>
    <submittedName>
        <fullName evidence="8">MAP7 domain-containing protein 1 isoform X12</fullName>
    </submittedName>
</protein>
<accession>A0A8B7SQ51</accession>
<evidence type="ECO:0000256" key="1">
    <source>
        <dbReference type="ARBA" id="ARBA00004245"/>
    </source>
</evidence>
<gene>
    <name evidence="8" type="primary">MAP7D1</name>
</gene>
<dbReference type="GO" id="GO:0000226">
    <property type="term" value="P:microtubule cytoskeleton organization"/>
    <property type="evidence" value="ECO:0007669"/>
    <property type="project" value="InterPro"/>
</dbReference>
<comment type="similarity">
    <text evidence="2">Belongs to the MAP7 family.</text>
</comment>
<dbReference type="InterPro" id="IPR008604">
    <property type="entry name" value="MAP7_fam"/>
</dbReference>
<evidence type="ECO:0000313" key="7">
    <source>
        <dbReference type="Proteomes" id="UP000694851"/>
    </source>
</evidence>
<feature type="compositionally biased region" description="Basic and acidic residues" evidence="6">
    <location>
        <begin position="377"/>
        <end position="407"/>
    </location>
</feature>
<feature type="compositionally biased region" description="Basic and acidic residues" evidence="6">
    <location>
        <begin position="566"/>
        <end position="708"/>
    </location>
</feature>
<dbReference type="OrthoDB" id="10066352at2759"/>
<dbReference type="InterPro" id="IPR051483">
    <property type="entry name" value="MAP7_domain-containing"/>
</dbReference>
<evidence type="ECO:0000313" key="8">
    <source>
        <dbReference type="RefSeq" id="XP_019514160.1"/>
    </source>
</evidence>
<keyword evidence="4" id="KW-0175">Coiled coil</keyword>
<dbReference type="GO" id="GO:0015630">
    <property type="term" value="C:microtubule cytoskeleton"/>
    <property type="evidence" value="ECO:0007669"/>
    <property type="project" value="InterPro"/>
</dbReference>
<keyword evidence="7" id="KW-1185">Reference proteome</keyword>
<evidence type="ECO:0000256" key="6">
    <source>
        <dbReference type="SAM" id="MobiDB-lite"/>
    </source>
</evidence>
<dbReference type="RefSeq" id="XP_019514160.1">
    <property type="nucleotide sequence ID" value="XM_019658615.1"/>
</dbReference>
<reference evidence="8" key="1">
    <citation type="submission" date="2025-08" db="UniProtKB">
        <authorList>
            <consortium name="RefSeq"/>
        </authorList>
    </citation>
    <scope>IDENTIFICATION</scope>
    <source>
        <tissue evidence="8">Muscle</tissue>
    </source>
</reference>
<feature type="compositionally biased region" description="Pro residues" evidence="6">
    <location>
        <begin position="22"/>
        <end position="54"/>
    </location>
</feature>
<evidence type="ECO:0000256" key="2">
    <source>
        <dbReference type="ARBA" id="ARBA00007525"/>
    </source>
</evidence>
<feature type="compositionally biased region" description="Basic and acidic residues" evidence="6">
    <location>
        <begin position="495"/>
        <end position="511"/>
    </location>
</feature>
<dbReference type="AlphaFoldDB" id="A0A8B7SQ51"/>
<evidence type="ECO:0000256" key="4">
    <source>
        <dbReference type="ARBA" id="ARBA00023054"/>
    </source>
</evidence>
<dbReference type="Proteomes" id="UP000694851">
    <property type="component" value="Unplaced"/>
</dbReference>
<feature type="compositionally biased region" description="Pro residues" evidence="6">
    <location>
        <begin position="451"/>
        <end position="469"/>
    </location>
</feature>
<feature type="region of interest" description="Disordered" evidence="6">
    <location>
        <begin position="1"/>
        <end position="151"/>
    </location>
</feature>
<evidence type="ECO:0000256" key="3">
    <source>
        <dbReference type="ARBA" id="ARBA00022490"/>
    </source>
</evidence>
<dbReference type="PANTHER" id="PTHR15073">
    <property type="entry name" value="MICROTUBULE-ASSOCIATED PROTEIN"/>
    <property type="match status" value="1"/>
</dbReference>
<feature type="compositionally biased region" description="Low complexity" evidence="6">
    <location>
        <begin position="1"/>
        <end position="21"/>
    </location>
</feature>
<dbReference type="Pfam" id="PF05672">
    <property type="entry name" value="MAP7"/>
    <property type="match status" value="1"/>
</dbReference>
<comment type="subcellular location">
    <subcellularLocation>
        <location evidence="1">Cytoplasm</location>
        <location evidence="1">Cytoskeleton</location>
    </subcellularLocation>
</comment>
<feature type="region of interest" description="Disordered" evidence="6">
    <location>
        <begin position="186"/>
        <end position="210"/>
    </location>
</feature>
<feature type="region of interest" description="Disordered" evidence="6">
    <location>
        <begin position="319"/>
        <end position="787"/>
    </location>
</feature>
<name>A0A8B7SQ51_HIPAR</name>
<dbReference type="CTD" id="55700"/>
<sequence length="812" mass="90082">MESGPHAEPGAGAPPAVAARTPPEPRPSPEGDPFPPPPPPPMSTLVPDTPPDTPPAMKNATNSKQLPLEPESPSGPVGPRPALQQEESPFSEAKIRGATPPATGPRDSRPPRRSSQPSPTAVPASDSPSTKQDVKKAGERHKLAKERREERAKYLAAKKAVWLEKEEKAKALREKQLQERRRRLEEQRLKAEQRRAALEERQRQKLEKNKERYEAAIQRSVKKTWAEIRQQRWSWAGALHHSSPGHKTSGSRCSVSAVNLPKHVDSIINKRLSKSSATLWNSPSRNRSLQLSAWESSIVDRLMTPTLSFLARSRSAVTLPRNGRDQAVPVCPRSASASPLTPPCSAPRSSVHRCAPSGERGERRKPSTVGSPAPVRRRPEASPVQKKEKKDKERENEKEKSALARERSLKKRQSLPASPRPRLSTGGTFELSPKSKARPSSPSTSWHRPASPCPSPVPSHALPPKPPSPRGTTASPKGRVRRKDEAKESPSVTGPEDKNQSKGKASDEKEPTAPASPAPSPVPSPTPAQPQKEQPTAEIPADTAVLTSPAAPAPPATLSKPMAGTTDREEATRLLAEKRRQAREQREREEQERKLQAERDKRMREEQLAREAEARAEREAEARRREEQEAREKAQAEQEEQERLQKQKEEAEARSREEAERQRLEREKHFQREEQERQERKKRLEEIMKRTRKSEAAETKKLDRKEADTNNSSPDPVKTGESRPSGLQKEAVQKEELASQEPQWSLPSKESPGSLVNGLQPLPAHQENGFSPKGPSGDKSLGRTPEALLPFAETETFLKKAVVQAPQVTEVL</sequence>
<feature type="compositionally biased region" description="Low complexity" evidence="6">
    <location>
        <begin position="432"/>
        <end position="445"/>
    </location>
</feature>
<keyword evidence="3" id="KW-0963">Cytoplasm</keyword>
<evidence type="ECO:0000256" key="5">
    <source>
        <dbReference type="ARBA" id="ARBA00023212"/>
    </source>
</evidence>
<keyword evidence="5" id="KW-0206">Cytoskeleton</keyword>
<feature type="compositionally biased region" description="Basic and acidic residues" evidence="6">
    <location>
        <begin position="132"/>
        <end position="151"/>
    </location>
</feature>
<dbReference type="GeneID" id="109391182"/>